<dbReference type="Gene3D" id="3.10.490.10">
    <property type="entry name" value="Gamma-glutamyl cyclotransferase-like"/>
    <property type="match status" value="1"/>
</dbReference>
<protein>
    <recommendedName>
        <fullName evidence="1">gamma-glutamylcyclotransferase</fullName>
        <ecNumber evidence="1">4.3.2.9</ecNumber>
    </recommendedName>
</protein>
<keyword evidence="7" id="KW-1185">Reference proteome</keyword>
<dbReference type="AlphaFoldDB" id="A0A9N9A062"/>
<keyword evidence="5" id="KW-0472">Membrane</keyword>
<dbReference type="OrthoDB" id="2017317at2759"/>
<feature type="transmembrane region" description="Helical" evidence="5">
    <location>
        <begin position="193"/>
        <end position="213"/>
    </location>
</feature>
<evidence type="ECO:0000256" key="2">
    <source>
        <dbReference type="ARBA" id="ARBA00023239"/>
    </source>
</evidence>
<gene>
    <name evidence="6" type="ORF">POCULU_LOCUS3147</name>
</gene>
<comment type="caution">
    <text evidence="6">The sequence shown here is derived from an EMBL/GenBank/DDBJ whole genome shotgun (WGS) entry which is preliminary data.</text>
</comment>
<keyword evidence="5" id="KW-0812">Transmembrane</keyword>
<keyword evidence="5" id="KW-1133">Transmembrane helix</keyword>
<evidence type="ECO:0000313" key="6">
    <source>
        <dbReference type="EMBL" id="CAG8512533.1"/>
    </source>
</evidence>
<name>A0A9N9A062_9GLOM</name>
<feature type="transmembrane region" description="Helical" evidence="5">
    <location>
        <begin position="219"/>
        <end position="237"/>
    </location>
</feature>
<sequence>MNKTVFQGRRGIVPLQHKIVTVPEYWLSMDFAGIPYLEPCYASLIKRTEKEITEEYAMEIHSRCKAGTPFKWDSKNPENSLPPTLQGVVYQITKACLDRIIRTEGGWGYDNIPVGYDVIEVDCKTSEDEIIVAKTLIARPASVRSGCHASARYLNLLREGAKEFNFRREYQNYLNSLVAFDVNTTRKKIGRSIFLTLFMPHFTLIFAILRLSLKHNRRIPLSVAWLVIYVCRLSYIIHDRIWKYLFGSGWNNE</sequence>
<evidence type="ECO:0000313" key="7">
    <source>
        <dbReference type="Proteomes" id="UP000789572"/>
    </source>
</evidence>
<dbReference type="EMBL" id="CAJVPJ010000331">
    <property type="protein sequence ID" value="CAG8512533.1"/>
    <property type="molecule type" value="Genomic_DNA"/>
</dbReference>
<dbReference type="EC" id="4.3.2.9" evidence="1"/>
<feature type="active site" description="Proton acceptor" evidence="3">
    <location>
        <position position="104"/>
    </location>
</feature>
<evidence type="ECO:0000256" key="4">
    <source>
        <dbReference type="PIRSR" id="PIRSR617939-2"/>
    </source>
</evidence>
<dbReference type="Proteomes" id="UP000789572">
    <property type="component" value="Unassembled WGS sequence"/>
</dbReference>
<dbReference type="GO" id="GO:0003839">
    <property type="term" value="F:gamma-glutamylcyclotransferase activity"/>
    <property type="evidence" value="ECO:0007669"/>
    <property type="project" value="UniProtKB-EC"/>
</dbReference>
<dbReference type="InterPro" id="IPR017939">
    <property type="entry name" value="G-Glutamylcylcotransferase"/>
</dbReference>
<dbReference type="PANTHER" id="PTHR12935">
    <property type="entry name" value="GAMMA-GLUTAMYLCYCLOTRANSFERASE"/>
    <property type="match status" value="1"/>
</dbReference>
<proteinExistence type="predicted"/>
<evidence type="ECO:0000256" key="1">
    <source>
        <dbReference type="ARBA" id="ARBA00012346"/>
    </source>
</evidence>
<feature type="binding site" evidence="4">
    <location>
        <position position="153"/>
    </location>
    <ligand>
        <name>substrate</name>
    </ligand>
</feature>
<evidence type="ECO:0000256" key="3">
    <source>
        <dbReference type="PIRSR" id="PIRSR617939-1"/>
    </source>
</evidence>
<keyword evidence="2" id="KW-0456">Lyase</keyword>
<accession>A0A9N9A062</accession>
<dbReference type="PANTHER" id="PTHR12935:SF0">
    <property type="entry name" value="GAMMA-GLUTAMYLCYCLOTRANSFERASE"/>
    <property type="match status" value="1"/>
</dbReference>
<reference evidence="6" key="1">
    <citation type="submission" date="2021-06" db="EMBL/GenBank/DDBJ databases">
        <authorList>
            <person name="Kallberg Y."/>
            <person name="Tangrot J."/>
            <person name="Rosling A."/>
        </authorList>
    </citation>
    <scope>NUCLEOTIDE SEQUENCE</scope>
    <source>
        <strain evidence="6">IA702</strain>
    </source>
</reference>
<organism evidence="6 7">
    <name type="scientific">Paraglomus occultum</name>
    <dbReference type="NCBI Taxonomy" id="144539"/>
    <lineage>
        <taxon>Eukaryota</taxon>
        <taxon>Fungi</taxon>
        <taxon>Fungi incertae sedis</taxon>
        <taxon>Mucoromycota</taxon>
        <taxon>Glomeromycotina</taxon>
        <taxon>Glomeromycetes</taxon>
        <taxon>Paraglomerales</taxon>
        <taxon>Paraglomeraceae</taxon>
        <taxon>Paraglomus</taxon>
    </lineage>
</organism>
<evidence type="ECO:0000256" key="5">
    <source>
        <dbReference type="SAM" id="Phobius"/>
    </source>
</evidence>